<dbReference type="InterPro" id="IPR052585">
    <property type="entry name" value="Lipid_raft_assoc_Zn_ADH"/>
</dbReference>
<dbReference type="InterPro" id="IPR013149">
    <property type="entry name" value="ADH-like_C"/>
</dbReference>
<reference evidence="5" key="1">
    <citation type="submission" date="2023-06" db="EMBL/GenBank/DDBJ databases">
        <title>Survivors Of The Sea: Transcriptome response of Skeletonema marinoi to long-term dormancy.</title>
        <authorList>
            <person name="Pinder M.I.M."/>
            <person name="Kourtchenko O."/>
            <person name="Robertson E.K."/>
            <person name="Larsson T."/>
            <person name="Maumus F."/>
            <person name="Osuna-Cruz C.M."/>
            <person name="Vancaester E."/>
            <person name="Stenow R."/>
            <person name="Vandepoele K."/>
            <person name="Ploug H."/>
            <person name="Bruchert V."/>
            <person name="Godhe A."/>
            <person name="Topel M."/>
        </authorList>
    </citation>
    <scope>NUCLEOTIDE SEQUENCE</scope>
    <source>
        <strain evidence="5">R05AC</strain>
    </source>
</reference>
<gene>
    <name evidence="5" type="ORF">QTG54_008884</name>
</gene>
<dbReference type="GO" id="GO:0008270">
    <property type="term" value="F:zinc ion binding"/>
    <property type="evidence" value="ECO:0007669"/>
    <property type="project" value="InterPro"/>
</dbReference>
<dbReference type="PROSITE" id="PS00059">
    <property type="entry name" value="ADH_ZINC"/>
    <property type="match status" value="1"/>
</dbReference>
<keyword evidence="1" id="KW-0560">Oxidoreductase</keyword>
<keyword evidence="6" id="KW-1185">Reference proteome</keyword>
<keyword evidence="2" id="KW-0479">Metal-binding</keyword>
<evidence type="ECO:0000259" key="4">
    <source>
        <dbReference type="SMART" id="SM00829"/>
    </source>
</evidence>
<feature type="domain" description="Enoyl reductase (ER)" evidence="4">
    <location>
        <begin position="210"/>
        <end position="564"/>
    </location>
</feature>
<comment type="similarity">
    <text evidence="2">Belongs to the zinc-containing alcohol dehydrogenase family.</text>
</comment>
<evidence type="ECO:0000313" key="6">
    <source>
        <dbReference type="Proteomes" id="UP001224775"/>
    </source>
</evidence>
<dbReference type="InterPro" id="IPR013154">
    <property type="entry name" value="ADH-like_N"/>
</dbReference>
<dbReference type="AlphaFoldDB" id="A0AAD9DCE1"/>
<dbReference type="PANTHER" id="PTHR43482:SF1">
    <property type="entry name" value="PROTEIN AST1-RELATED"/>
    <property type="match status" value="1"/>
</dbReference>
<dbReference type="SUPFAM" id="SSF50129">
    <property type="entry name" value="GroES-like"/>
    <property type="match status" value="1"/>
</dbReference>
<organism evidence="5 6">
    <name type="scientific">Skeletonema marinoi</name>
    <dbReference type="NCBI Taxonomy" id="267567"/>
    <lineage>
        <taxon>Eukaryota</taxon>
        <taxon>Sar</taxon>
        <taxon>Stramenopiles</taxon>
        <taxon>Ochrophyta</taxon>
        <taxon>Bacillariophyta</taxon>
        <taxon>Coscinodiscophyceae</taxon>
        <taxon>Thalassiosirophycidae</taxon>
        <taxon>Thalassiosirales</taxon>
        <taxon>Skeletonemataceae</taxon>
        <taxon>Skeletonema</taxon>
        <taxon>Skeletonema marinoi-dohrnii complex</taxon>
    </lineage>
</organism>
<dbReference type="SMART" id="SM00829">
    <property type="entry name" value="PKS_ER"/>
    <property type="match status" value="1"/>
</dbReference>
<comment type="cofactor">
    <cofactor evidence="2">
        <name>Zn(2+)</name>
        <dbReference type="ChEBI" id="CHEBI:29105"/>
    </cofactor>
</comment>
<comment type="caution">
    <text evidence="5">The sequence shown here is derived from an EMBL/GenBank/DDBJ whole genome shotgun (WGS) entry which is preliminary data.</text>
</comment>
<dbReference type="InterPro" id="IPR002328">
    <property type="entry name" value="ADH_Zn_CS"/>
</dbReference>
<dbReference type="Gene3D" id="3.40.50.720">
    <property type="entry name" value="NAD(P)-binding Rossmann-like Domain"/>
    <property type="match status" value="1"/>
</dbReference>
<feature type="compositionally biased region" description="Basic and acidic residues" evidence="3">
    <location>
        <begin position="1"/>
        <end position="26"/>
    </location>
</feature>
<dbReference type="InterPro" id="IPR020843">
    <property type="entry name" value="ER"/>
</dbReference>
<dbReference type="EMBL" id="JATAAI010000015">
    <property type="protein sequence ID" value="KAK1740789.1"/>
    <property type="molecule type" value="Genomic_DNA"/>
</dbReference>
<evidence type="ECO:0000313" key="5">
    <source>
        <dbReference type="EMBL" id="KAK1740789.1"/>
    </source>
</evidence>
<feature type="compositionally biased region" description="Basic and acidic residues" evidence="3">
    <location>
        <begin position="128"/>
        <end position="148"/>
    </location>
</feature>
<dbReference type="PANTHER" id="PTHR43482">
    <property type="entry name" value="PROTEIN AST1-RELATED"/>
    <property type="match status" value="1"/>
</dbReference>
<dbReference type="GO" id="GO:0016491">
    <property type="term" value="F:oxidoreductase activity"/>
    <property type="evidence" value="ECO:0007669"/>
    <property type="project" value="UniProtKB-KW"/>
</dbReference>
<dbReference type="Pfam" id="PF08240">
    <property type="entry name" value="ADH_N"/>
    <property type="match status" value="1"/>
</dbReference>
<dbReference type="Proteomes" id="UP001224775">
    <property type="component" value="Unassembled WGS sequence"/>
</dbReference>
<evidence type="ECO:0000256" key="2">
    <source>
        <dbReference type="RuleBase" id="RU361277"/>
    </source>
</evidence>
<dbReference type="Gene3D" id="3.90.180.10">
    <property type="entry name" value="Medium-chain alcohol dehydrogenases, catalytic domain"/>
    <property type="match status" value="2"/>
</dbReference>
<protein>
    <submittedName>
        <fullName evidence="5">Medium chain reductase/dehydrogenase (MDR)/zinc-dependent alcohol dehydrogenase-like family protein</fullName>
    </submittedName>
</protein>
<feature type="region of interest" description="Disordered" evidence="3">
    <location>
        <begin position="128"/>
        <end position="183"/>
    </location>
</feature>
<evidence type="ECO:0000256" key="3">
    <source>
        <dbReference type="SAM" id="MobiDB-lite"/>
    </source>
</evidence>
<dbReference type="InterPro" id="IPR011032">
    <property type="entry name" value="GroES-like_sf"/>
</dbReference>
<dbReference type="InterPro" id="IPR036291">
    <property type="entry name" value="NAD(P)-bd_dom_sf"/>
</dbReference>
<feature type="region of interest" description="Disordered" evidence="3">
    <location>
        <begin position="1"/>
        <end position="46"/>
    </location>
</feature>
<sequence>MDKMQQMKTESRKFVSDENLELHTVETEFEDEAESAASVSKPKVEAKNEVDGFLELATSASTEEAAEKSVDGFLELTASASTEEAADKAGSGFLKLAAPASTEEAVEKSSACSSTGLVKEGLVNHVIASKDDKDTEAVSTQKDDESEHPSTVSSVAKVQKMKKDAEESPAKTRESVGTDATVKVSREKKATIPATAALHHADVSYIPWLGVQLEYKPMPAMPEIWEDDVLIRVEATTISTRDCLERIRRDNDVNLHSDSWVPGHEIVGRVVRVGGKSRFLKNRRVAALLPAGGGCSRHVRCHVDNLIAVPEHARSQDIVYLLSTYLTAYQCLEQSVEADQISCCVPFKMAEYLHDLDEEGESLTAERMRNPLFGKSVLITGGSPVGQALIDIARHAGATVYALSHSQHEYNVQQMGVKEGGWYPLFQTEGWKTKWKGKMDVIVDTIGDYGNYASFYDVMAFGGRFVRVNTTSAGKKFISAPIQGGKYFSPLRHYKESHINRVAVDYDIFDSFEEDKKLFTEDLTYLFQLLQSGKIKRREFSHIGLEMVEQEWNKAFEGKTDVLVVSCNESGSGSRRCTR</sequence>
<accession>A0AAD9DCE1</accession>
<name>A0AAD9DCE1_9STRA</name>
<feature type="compositionally biased region" description="Basic and acidic residues" evidence="3">
    <location>
        <begin position="161"/>
        <end position="176"/>
    </location>
</feature>
<evidence type="ECO:0000256" key="1">
    <source>
        <dbReference type="ARBA" id="ARBA00023002"/>
    </source>
</evidence>
<proteinExistence type="inferred from homology"/>
<dbReference type="Pfam" id="PF00107">
    <property type="entry name" value="ADH_zinc_N"/>
    <property type="match status" value="1"/>
</dbReference>
<keyword evidence="2" id="KW-0862">Zinc</keyword>
<dbReference type="SUPFAM" id="SSF51735">
    <property type="entry name" value="NAD(P)-binding Rossmann-fold domains"/>
    <property type="match status" value="1"/>
</dbReference>